<dbReference type="SUPFAM" id="SSF52540">
    <property type="entry name" value="P-loop containing nucleoside triphosphate hydrolases"/>
    <property type="match status" value="1"/>
</dbReference>
<protein>
    <submittedName>
        <fullName evidence="5">Helix-turn-helix transcriptional regulator</fullName>
    </submittedName>
</protein>
<dbReference type="CDD" id="cd06170">
    <property type="entry name" value="LuxR_C_like"/>
    <property type="match status" value="1"/>
</dbReference>
<dbReference type="InterPro" id="IPR016032">
    <property type="entry name" value="Sig_transdc_resp-reg_C-effctor"/>
</dbReference>
<reference evidence="5 6" key="1">
    <citation type="submission" date="2023-05" db="EMBL/GenBank/DDBJ databases">
        <title>Draft genome of Paenibacillus sp. CCS26.</title>
        <authorList>
            <person name="Akita H."/>
            <person name="Shinto Y."/>
            <person name="Kimura Z."/>
        </authorList>
    </citation>
    <scope>NUCLEOTIDE SEQUENCE [LARGE SCALE GENOMIC DNA]</scope>
    <source>
        <strain evidence="5 6">CCS26</strain>
    </source>
</reference>
<feature type="domain" description="HTH luxR-type" evidence="4">
    <location>
        <begin position="799"/>
        <end position="864"/>
    </location>
</feature>
<dbReference type="Pfam" id="PF00196">
    <property type="entry name" value="GerE"/>
    <property type="match status" value="1"/>
</dbReference>
<dbReference type="Pfam" id="PF25873">
    <property type="entry name" value="WHD_MalT"/>
    <property type="match status" value="1"/>
</dbReference>
<evidence type="ECO:0000259" key="4">
    <source>
        <dbReference type="PROSITE" id="PS50043"/>
    </source>
</evidence>
<keyword evidence="2" id="KW-0238">DNA-binding</keyword>
<keyword evidence="6" id="KW-1185">Reference proteome</keyword>
<evidence type="ECO:0000256" key="1">
    <source>
        <dbReference type="ARBA" id="ARBA00023015"/>
    </source>
</evidence>
<dbReference type="SUPFAM" id="SSF48452">
    <property type="entry name" value="TPR-like"/>
    <property type="match status" value="1"/>
</dbReference>
<organism evidence="5 6">
    <name type="scientific">Paenibacillus glycanilyticus</name>
    <dbReference type="NCBI Taxonomy" id="126569"/>
    <lineage>
        <taxon>Bacteria</taxon>
        <taxon>Bacillati</taxon>
        <taxon>Bacillota</taxon>
        <taxon>Bacilli</taxon>
        <taxon>Bacillales</taxon>
        <taxon>Paenibacillaceae</taxon>
        <taxon>Paenibacillus</taxon>
    </lineage>
</organism>
<dbReference type="PANTHER" id="PTHR44688:SF16">
    <property type="entry name" value="DNA-BINDING TRANSCRIPTIONAL ACTIVATOR DEVR_DOSR"/>
    <property type="match status" value="1"/>
</dbReference>
<dbReference type="InterPro" id="IPR000792">
    <property type="entry name" value="Tscrpt_reg_LuxR_C"/>
</dbReference>
<sequence>MKLNAIPGSERGPIAVSKLLVPNAASNYVERPRLSSIMDRSNTCRLTVVAAPAGFGKTTLVSGWISRRAARAAWLSLESADNTFVRFWSCAAAAIDRTIPGFYEAAMPIFLSFGETSAESAMSFFLNELTGRIAEERILVVDDYHFIDNLAIHNGLAYLLDHLPPALHLVIVSRTVPPLPLSRMRARRQVLELDGRHLRFTADEAMELQNKTSETRLTPEEMTELDAKTEGWAVGLILAFHSLAATGGNENFLRSFDGHNRYVFDYLIDEVIHRQPQNVQSFLLRTSILERFSVSLCDAVTDSTNSASAIAYLEKSNLFVSPLDDTRTWYKYHHLFAEALRNRLDETCDQATRSELHRKAHRWFGERGLYREAIKHALAAEDFDSAGQYMERHLPEIIGSGEEADLLRWLSEMPLRSIVRFTNLFFFQESVQAAKGRAAEARRYLDQVTALLDTEPGLIESERVKEMQVHIRMYGNSLSYYEGDIDGFIGQLKSNLDLLVRHGSIANVVNMGEALLYRGPVGFGGRLRKIAYLSSHVSADEKLSLVLHRSLEGLGVILLADLLYELNRIAESRLTLEKALYGGTFPRNPAALAPGYILLSKILQAEGQLVQARDVILRAIEEMRECRSPRWQMIVEARLARLQLAAGETEAAAAWINARHIRIMERADVSREYENFTLARVLMSQGELRKALGWLSRISLEAKQADRIASRIEALLLQALCHKELADYASAASALAQACELARPEGFIRIFMDEGQALTPLFERWLSEAKPEGEMAAYANLLRERISEGNWSASYTRAKEIPAIKLTEREREVLMKIGEGLSNEEIGRQLFLSTGTVKKYAYNIYEKLQVKNRVQAISRAKEMGLL</sequence>
<keyword evidence="3" id="KW-0804">Transcription</keyword>
<proteinExistence type="predicted"/>
<dbReference type="Gene3D" id="1.25.40.10">
    <property type="entry name" value="Tetratricopeptide repeat domain"/>
    <property type="match status" value="1"/>
</dbReference>
<name>A0ABQ6NFU0_9BACL</name>
<evidence type="ECO:0000256" key="2">
    <source>
        <dbReference type="ARBA" id="ARBA00023125"/>
    </source>
</evidence>
<accession>A0ABQ6NFU0</accession>
<dbReference type="InterPro" id="IPR036388">
    <property type="entry name" value="WH-like_DNA-bd_sf"/>
</dbReference>
<dbReference type="PANTHER" id="PTHR44688">
    <property type="entry name" value="DNA-BINDING TRANSCRIPTIONAL ACTIVATOR DEVR_DOSR"/>
    <property type="match status" value="1"/>
</dbReference>
<dbReference type="SMART" id="SM00421">
    <property type="entry name" value="HTH_LUXR"/>
    <property type="match status" value="1"/>
</dbReference>
<dbReference type="InterPro" id="IPR041617">
    <property type="entry name" value="TPR_MalT"/>
</dbReference>
<evidence type="ECO:0000256" key="3">
    <source>
        <dbReference type="ARBA" id="ARBA00023163"/>
    </source>
</evidence>
<dbReference type="InterPro" id="IPR011990">
    <property type="entry name" value="TPR-like_helical_dom_sf"/>
</dbReference>
<dbReference type="RefSeq" id="WP_317979053.1">
    <property type="nucleotide sequence ID" value="NZ_BTCL01000003.1"/>
</dbReference>
<evidence type="ECO:0000313" key="6">
    <source>
        <dbReference type="Proteomes" id="UP001285921"/>
    </source>
</evidence>
<dbReference type="InterPro" id="IPR027417">
    <property type="entry name" value="P-loop_NTPase"/>
</dbReference>
<dbReference type="InterPro" id="IPR059106">
    <property type="entry name" value="WHD_MalT"/>
</dbReference>
<dbReference type="PROSITE" id="PS00622">
    <property type="entry name" value="HTH_LUXR_1"/>
    <property type="match status" value="1"/>
</dbReference>
<dbReference type="PRINTS" id="PR00038">
    <property type="entry name" value="HTHLUXR"/>
</dbReference>
<dbReference type="SUPFAM" id="SSF46894">
    <property type="entry name" value="C-terminal effector domain of the bipartite response regulators"/>
    <property type="match status" value="1"/>
</dbReference>
<dbReference type="Proteomes" id="UP001285921">
    <property type="component" value="Unassembled WGS sequence"/>
</dbReference>
<comment type="caution">
    <text evidence="5">The sequence shown here is derived from an EMBL/GenBank/DDBJ whole genome shotgun (WGS) entry which is preliminary data.</text>
</comment>
<dbReference type="EMBL" id="BTCL01000003">
    <property type="protein sequence ID" value="GMK43932.1"/>
    <property type="molecule type" value="Genomic_DNA"/>
</dbReference>
<evidence type="ECO:0000313" key="5">
    <source>
        <dbReference type="EMBL" id="GMK43932.1"/>
    </source>
</evidence>
<dbReference type="Gene3D" id="1.10.10.10">
    <property type="entry name" value="Winged helix-like DNA-binding domain superfamily/Winged helix DNA-binding domain"/>
    <property type="match status" value="1"/>
</dbReference>
<gene>
    <name evidence="5" type="primary">malT</name>
    <name evidence="5" type="ORF">PghCCS26_10590</name>
</gene>
<keyword evidence="1" id="KW-0805">Transcription regulation</keyword>
<dbReference type="Pfam" id="PF17874">
    <property type="entry name" value="TPR_MalT"/>
    <property type="match status" value="1"/>
</dbReference>
<dbReference type="PROSITE" id="PS50043">
    <property type="entry name" value="HTH_LUXR_2"/>
    <property type="match status" value="1"/>
</dbReference>